<dbReference type="RefSeq" id="WP_252581683.1">
    <property type="nucleotide sequence ID" value="NZ_CP071527.1"/>
</dbReference>
<sequence length="754" mass="87198">MLVRYIKKSLLTTKLNELDAAKHPDIIDLIHSLNLADLEHPFFQAENHTAEPHNQYELYLTYAHLSYLYLNKQLTYPGVEVDLSGFLSNIKIREQEEYSLPLLDKNDFLQSYLIHSALQSYPDKIKLFNASLPENKARLREYIKQLQKDFPMVPKDRLRQIIGSLSGINSIFFSISTVREEDQLLYTIMKPGGLINASSATPFNHAQIVPSIGFIHALAQECNPTHQITMEPIFGQINVDTLHRDFHQHQCHPVSLYSTWVQDNLLLVHDMKGSKLSVFMHDAYYHYIALCQFESQSLEFVTNELCPALKNLTNDKNLAINSSAILSSLFEKINDFAITPNTTEKENVWSYINSRIPNYFGKSEPERYRNNRMIDLLIMAIHSLKSKHVFIKTHYQIDVDTLLQQMVERLNIKLPPKDVISLPNLLNLVATHSANYAVYESISAINFLLDKKIKISTEMILLLVQQSHRPLTKILSNLVTQCGADFLQPSIADIREKIEDDPNVEEPSIPEYIRTAYLIEQTHALINRSIKKMIPKKNLDRIIEEIIPILLSKADITSNPGKPVRTYLEPFQPLFSSPTFFMFLSHFKTNNFRFSEQNWQNIINYGEMVGYDFTSIVGHISLITTQNIHLLTNEFLDLILSPPTYIPHTTTTTSSLSETQNQHVQHVIEIFDFLAKKIKERMPSKINFFHEKPPFQQLTFQQLLYAMNRENISQETIALLSDDHEFRIFSEKKEYSPIIQLFCPMQSTYKMKSV</sequence>
<evidence type="ECO:0000313" key="1">
    <source>
        <dbReference type="EMBL" id="USQ14828.1"/>
    </source>
</evidence>
<evidence type="ECO:0000313" key="2">
    <source>
        <dbReference type="Proteomes" id="UP001057474"/>
    </source>
</evidence>
<gene>
    <name evidence="1" type="ORF">J2N86_05875</name>
</gene>
<keyword evidence="2" id="KW-1185">Reference proteome</keyword>
<dbReference type="Proteomes" id="UP001057474">
    <property type="component" value="Chromosome"/>
</dbReference>
<proteinExistence type="predicted"/>
<reference evidence="1" key="1">
    <citation type="submission" date="2021-03" db="EMBL/GenBank/DDBJ databases">
        <title>Legionella lytica PCM 2298.</title>
        <authorList>
            <person name="Koper P."/>
        </authorList>
    </citation>
    <scope>NUCLEOTIDE SEQUENCE</scope>
    <source>
        <strain evidence="1">PCM 2298</strain>
    </source>
</reference>
<organism evidence="1 2">
    <name type="scientific">Legionella lytica</name>
    <dbReference type="NCBI Taxonomy" id="96232"/>
    <lineage>
        <taxon>Bacteria</taxon>
        <taxon>Pseudomonadati</taxon>
        <taxon>Pseudomonadota</taxon>
        <taxon>Gammaproteobacteria</taxon>
        <taxon>Legionellales</taxon>
        <taxon>Legionellaceae</taxon>
        <taxon>Legionella</taxon>
    </lineage>
</organism>
<name>A0ABY4YBS3_9GAMM</name>
<protein>
    <submittedName>
        <fullName evidence="1">Uncharacterized protein</fullName>
    </submittedName>
</protein>
<dbReference type="EMBL" id="CP071527">
    <property type="protein sequence ID" value="USQ14828.1"/>
    <property type="molecule type" value="Genomic_DNA"/>
</dbReference>
<accession>A0ABY4YBS3</accession>